<dbReference type="PANTHER" id="PTHR11748:SF114">
    <property type="entry name" value="ARYL-ALCOHOL OXIDASE VANILLYL-ALCOHOL OXIDASE (AFU_ORTHOLOGUE AFUA_3G09500)-RELATED"/>
    <property type="match status" value="1"/>
</dbReference>
<dbReference type="InterPro" id="IPR016171">
    <property type="entry name" value="Vanillyl_alc_oxidase_C-sub2"/>
</dbReference>
<gene>
    <name evidence="4" type="ORF">FMAN_01919</name>
</gene>
<dbReference type="Gene3D" id="1.10.45.10">
    <property type="entry name" value="Vanillyl-alcohol Oxidase, Chain A, domain 4"/>
    <property type="match status" value="1"/>
</dbReference>
<dbReference type="InterPro" id="IPR016167">
    <property type="entry name" value="FAD-bd_PCMH_sub1"/>
</dbReference>
<proteinExistence type="predicted"/>
<dbReference type="GO" id="GO:0008720">
    <property type="term" value="F:D-lactate dehydrogenase (NAD+) activity"/>
    <property type="evidence" value="ECO:0007669"/>
    <property type="project" value="TreeGrafter"/>
</dbReference>
<dbReference type="Gene3D" id="3.30.465.10">
    <property type="match status" value="1"/>
</dbReference>
<evidence type="ECO:0000313" key="4">
    <source>
        <dbReference type="EMBL" id="CVK84997.1"/>
    </source>
</evidence>
<dbReference type="SUPFAM" id="SSF55103">
    <property type="entry name" value="FAD-linked oxidases, C-terminal domain"/>
    <property type="match status" value="1"/>
</dbReference>
<dbReference type="Proteomes" id="UP000184255">
    <property type="component" value="Unassembled WGS sequence"/>
</dbReference>
<dbReference type="RefSeq" id="XP_041677268.1">
    <property type="nucleotide sequence ID" value="XM_041824412.1"/>
</dbReference>
<dbReference type="GO" id="GO:1903457">
    <property type="term" value="P:lactate catabolic process"/>
    <property type="evidence" value="ECO:0007669"/>
    <property type="project" value="TreeGrafter"/>
</dbReference>
<keyword evidence="5" id="KW-1185">Reference proteome</keyword>
<keyword evidence="2" id="KW-0274">FAD</keyword>
<sequence>MSSDGPISPEMIQWYASSELQSHHDSAFRSRLAGTKCLPPGHDEASFQRVVNEFRAIIGDENVVIDEGLANFRDPYPLFEEGFEASAGLCPSTVEEIQAILKIANQHRIPLWTCSQGKNFGYGGPAPRVSGSMVLSLHRMNRILEVNEKLSYIVVEPGVTFFDVFNYIAENKLDLWVSVPALGWGSVVGNTLDRGHGYTTSGDRQHFIGSLEVLLASGELLRTGQWAVPNSPSAHACPNSFGPQIDGLFLQSNLGIVTKMAVALDVAPPSFMDVKVHCPEVEDIAPLIDTLQQLNREGITQSHHMITNINHFASHDAPKHQQQSVPGPLTPESIAALKKKYNTGYWRCSVSFYGPRQMVLARWSRLQEVVALRVPNAWIENTLFEGKDGKPVDNIQIGTLAAGIPSMGAVKLAEYNLPADGTGAGAHIDTTLILPCEGDTVLKWFRKARAIMEEQGVDPFIGCHVFSKYILFVQEYVFDKSNKNAREGGRKVVKALLAEAKLNGFANYRSHVQHMDAVQNLYSYNGHIYRRFVETLKAAVDPNGILSPGKQGIWPLNNLVHLPSRGV</sequence>
<dbReference type="InterPro" id="IPR016169">
    <property type="entry name" value="FAD-bd_PCMH_sub2"/>
</dbReference>
<evidence type="ECO:0000256" key="2">
    <source>
        <dbReference type="ARBA" id="ARBA00022827"/>
    </source>
</evidence>
<dbReference type="InterPro" id="IPR036318">
    <property type="entry name" value="FAD-bd_PCMH-like_sf"/>
</dbReference>
<evidence type="ECO:0000313" key="5">
    <source>
        <dbReference type="Proteomes" id="UP000184255"/>
    </source>
</evidence>
<evidence type="ECO:0000259" key="3">
    <source>
        <dbReference type="PROSITE" id="PS51387"/>
    </source>
</evidence>
<dbReference type="Pfam" id="PF01565">
    <property type="entry name" value="FAD_binding_4"/>
    <property type="match status" value="1"/>
</dbReference>
<dbReference type="AlphaFoldDB" id="A0A1L7SRD3"/>
<dbReference type="Gene3D" id="3.30.43.10">
    <property type="entry name" value="Uridine Diphospho-n-acetylenolpyruvylglucosamine Reductase, domain 2"/>
    <property type="match status" value="1"/>
</dbReference>
<dbReference type="GO" id="GO:0071949">
    <property type="term" value="F:FAD binding"/>
    <property type="evidence" value="ECO:0007669"/>
    <property type="project" value="InterPro"/>
</dbReference>
<dbReference type="PANTHER" id="PTHR11748">
    <property type="entry name" value="D-LACTATE DEHYDROGENASE"/>
    <property type="match status" value="1"/>
</dbReference>
<dbReference type="PROSITE" id="PS51387">
    <property type="entry name" value="FAD_PCMH"/>
    <property type="match status" value="1"/>
</dbReference>
<dbReference type="InterPro" id="IPR016170">
    <property type="entry name" value="Cytok_DH_C_sf"/>
</dbReference>
<name>A0A1L7SRD3_FUSMA</name>
<dbReference type="GO" id="GO:0004458">
    <property type="term" value="F:D-lactate dehydrogenase (cytochrome) activity"/>
    <property type="evidence" value="ECO:0007669"/>
    <property type="project" value="TreeGrafter"/>
</dbReference>
<accession>A0A1L7SRD3</accession>
<feature type="domain" description="FAD-binding PCMH-type" evidence="3">
    <location>
        <begin position="81"/>
        <end position="267"/>
    </location>
</feature>
<reference evidence="5" key="1">
    <citation type="journal article" date="2016" name="Genome Biol. Evol.">
        <title>Comparative 'omics' of the Fusarium fujikuroi species complex highlights differences in genetic potential and metabolite synthesis.</title>
        <authorList>
            <person name="Niehaus E.-M."/>
            <person name="Muensterkoetter M."/>
            <person name="Proctor R.H."/>
            <person name="Brown D.W."/>
            <person name="Sharon A."/>
            <person name="Idan Y."/>
            <person name="Oren-Young L."/>
            <person name="Sieber C.M."/>
            <person name="Novak O."/>
            <person name="Pencik A."/>
            <person name="Tarkowska D."/>
            <person name="Hromadova K."/>
            <person name="Freeman S."/>
            <person name="Maymon M."/>
            <person name="Elazar M."/>
            <person name="Youssef S.A."/>
            <person name="El-Shabrawy E.S.M."/>
            <person name="Shalaby A.B.A."/>
            <person name="Houterman P."/>
            <person name="Brock N.L."/>
            <person name="Burkhardt I."/>
            <person name="Tsavkelova E.A."/>
            <person name="Dickschat J.S."/>
            <person name="Galuszka P."/>
            <person name="Gueldener U."/>
            <person name="Tudzynski B."/>
        </authorList>
    </citation>
    <scope>NUCLEOTIDE SEQUENCE [LARGE SCALE GENOMIC DNA]</scope>
    <source>
        <strain evidence="5">MRC7560</strain>
    </source>
</reference>
<keyword evidence="1" id="KW-0285">Flavoprotein</keyword>
<comment type="caution">
    <text evidence="4">The sequence shown here is derived from an EMBL/GenBank/DDBJ whole genome shotgun (WGS) entry which is preliminary data.</text>
</comment>
<dbReference type="VEuPathDB" id="FungiDB:FMAN_01919"/>
<protein>
    <submittedName>
        <fullName evidence="4">Related to 4-cresol dehydrogenase flavoprotein subunit</fullName>
    </submittedName>
</protein>
<evidence type="ECO:0000256" key="1">
    <source>
        <dbReference type="ARBA" id="ARBA00022630"/>
    </source>
</evidence>
<dbReference type="InterPro" id="IPR016166">
    <property type="entry name" value="FAD-bd_PCMH"/>
</dbReference>
<dbReference type="GO" id="GO:0005739">
    <property type="term" value="C:mitochondrion"/>
    <property type="evidence" value="ECO:0007669"/>
    <property type="project" value="TreeGrafter"/>
</dbReference>
<dbReference type="InterPro" id="IPR006094">
    <property type="entry name" value="Oxid_FAD_bind_N"/>
</dbReference>
<dbReference type="Gene3D" id="3.40.462.10">
    <property type="entry name" value="FAD-linked oxidases, C-terminal domain"/>
    <property type="match status" value="1"/>
</dbReference>
<dbReference type="InterPro" id="IPR016164">
    <property type="entry name" value="FAD-linked_Oxase-like_C"/>
</dbReference>
<dbReference type="GeneID" id="65081191"/>
<organism evidence="4 5">
    <name type="scientific">Fusarium mangiferae</name>
    <name type="common">Mango malformation disease fungus</name>
    <dbReference type="NCBI Taxonomy" id="192010"/>
    <lineage>
        <taxon>Eukaryota</taxon>
        <taxon>Fungi</taxon>
        <taxon>Dikarya</taxon>
        <taxon>Ascomycota</taxon>
        <taxon>Pezizomycotina</taxon>
        <taxon>Sordariomycetes</taxon>
        <taxon>Hypocreomycetidae</taxon>
        <taxon>Hypocreales</taxon>
        <taxon>Nectriaceae</taxon>
        <taxon>Fusarium</taxon>
        <taxon>Fusarium fujikuroi species complex</taxon>
    </lineage>
</organism>
<dbReference type="EMBL" id="FCQH01000001">
    <property type="protein sequence ID" value="CVK84997.1"/>
    <property type="molecule type" value="Genomic_DNA"/>
</dbReference>
<dbReference type="SUPFAM" id="SSF56176">
    <property type="entry name" value="FAD-binding/transporter-associated domain-like"/>
    <property type="match status" value="1"/>
</dbReference>